<dbReference type="EMBL" id="JBJKTR010000012">
    <property type="protein sequence ID" value="KAL3351691.1"/>
    <property type="molecule type" value="Genomic_DNA"/>
</dbReference>
<feature type="non-terminal residue" evidence="1">
    <location>
        <position position="1"/>
    </location>
</feature>
<keyword evidence="2" id="KW-1185">Reference proteome</keyword>
<protein>
    <submittedName>
        <fullName evidence="1">Uncharacterized protein</fullName>
    </submittedName>
</protein>
<evidence type="ECO:0000313" key="2">
    <source>
        <dbReference type="Proteomes" id="UP001627284"/>
    </source>
</evidence>
<sequence length="112" mass="11992">AAATSKQRANGVNMASKYTATRTVASTAPNGVKSRSGVHGTSNFPRFPSLLSPTRSSPASCVQSTLWLQDSATSSARAVGLITAAHLYLFIRISFEILCKQESFGLWEKNLN</sequence>
<dbReference type="Proteomes" id="UP001627284">
    <property type="component" value="Unassembled WGS sequence"/>
</dbReference>
<evidence type="ECO:0000313" key="1">
    <source>
        <dbReference type="EMBL" id="KAL3351691.1"/>
    </source>
</evidence>
<comment type="caution">
    <text evidence="1">The sequence shown here is derived from an EMBL/GenBank/DDBJ whole genome shotgun (WGS) entry which is preliminary data.</text>
</comment>
<organism evidence="1 2">
    <name type="scientific">Solanum stoloniferum</name>
    <dbReference type="NCBI Taxonomy" id="62892"/>
    <lineage>
        <taxon>Eukaryota</taxon>
        <taxon>Viridiplantae</taxon>
        <taxon>Streptophyta</taxon>
        <taxon>Embryophyta</taxon>
        <taxon>Tracheophyta</taxon>
        <taxon>Spermatophyta</taxon>
        <taxon>Magnoliopsida</taxon>
        <taxon>eudicotyledons</taxon>
        <taxon>Gunneridae</taxon>
        <taxon>Pentapetalae</taxon>
        <taxon>asterids</taxon>
        <taxon>lamiids</taxon>
        <taxon>Solanales</taxon>
        <taxon>Solanaceae</taxon>
        <taxon>Solanoideae</taxon>
        <taxon>Solaneae</taxon>
        <taxon>Solanum</taxon>
    </lineage>
</organism>
<accession>A0ABD2T6J6</accession>
<dbReference type="AlphaFoldDB" id="A0ABD2T6J6"/>
<gene>
    <name evidence="1" type="ORF">AABB24_019987</name>
</gene>
<proteinExistence type="predicted"/>
<name>A0ABD2T6J6_9SOLN</name>
<reference evidence="1 2" key="1">
    <citation type="submission" date="2024-05" db="EMBL/GenBank/DDBJ databases">
        <title>De novo assembly of an allotetraploid wild potato.</title>
        <authorList>
            <person name="Hosaka A.J."/>
        </authorList>
    </citation>
    <scope>NUCLEOTIDE SEQUENCE [LARGE SCALE GENOMIC DNA]</scope>
    <source>
        <tissue evidence="1">Young leaves</tissue>
    </source>
</reference>